<keyword evidence="1" id="KW-0472">Membrane</keyword>
<dbReference type="PANTHER" id="PTHR43550:SF3">
    <property type="entry name" value="3-KETODIHYDROSPHINGOSINE REDUCTASE"/>
    <property type="match status" value="1"/>
</dbReference>
<dbReference type="Gene3D" id="3.40.50.720">
    <property type="entry name" value="NAD(P)-binding Rossmann-like Domain"/>
    <property type="match status" value="1"/>
</dbReference>
<comment type="caution">
    <text evidence="2">The sequence shown here is derived from an EMBL/GenBank/DDBJ whole genome shotgun (WGS) entry which is preliminary data.</text>
</comment>
<dbReference type="OrthoDB" id="37659at2759"/>
<dbReference type="InterPro" id="IPR002347">
    <property type="entry name" value="SDR_fam"/>
</dbReference>
<dbReference type="EMBL" id="ASPP01004031">
    <property type="protein sequence ID" value="ETO32654.1"/>
    <property type="molecule type" value="Genomic_DNA"/>
</dbReference>
<feature type="transmembrane region" description="Helical" evidence="1">
    <location>
        <begin position="339"/>
        <end position="362"/>
    </location>
</feature>
<dbReference type="Proteomes" id="UP000023152">
    <property type="component" value="Unassembled WGS sequence"/>
</dbReference>
<reference evidence="2 3" key="1">
    <citation type="journal article" date="2013" name="Curr. Biol.">
        <title>The Genome of the Foraminiferan Reticulomyxa filosa.</title>
        <authorList>
            <person name="Glockner G."/>
            <person name="Hulsmann N."/>
            <person name="Schleicher M."/>
            <person name="Noegel A.A."/>
            <person name="Eichinger L."/>
            <person name="Gallinger C."/>
            <person name="Pawlowski J."/>
            <person name="Sierra R."/>
            <person name="Euteneuer U."/>
            <person name="Pillet L."/>
            <person name="Moustafa A."/>
            <person name="Platzer M."/>
            <person name="Groth M."/>
            <person name="Szafranski K."/>
            <person name="Schliwa M."/>
        </authorList>
    </citation>
    <scope>NUCLEOTIDE SEQUENCE [LARGE SCALE GENOMIC DNA]</scope>
</reference>
<keyword evidence="1" id="KW-1133">Transmembrane helix</keyword>
<dbReference type="InterPro" id="IPR020904">
    <property type="entry name" value="Sc_DH/Rdtase_CS"/>
</dbReference>
<dbReference type="GO" id="GO:0006666">
    <property type="term" value="P:3-keto-sphinganine metabolic process"/>
    <property type="evidence" value="ECO:0007669"/>
    <property type="project" value="TreeGrafter"/>
</dbReference>
<proteinExistence type="predicted"/>
<dbReference type="PROSITE" id="PS00061">
    <property type="entry name" value="ADH_SHORT"/>
    <property type="match status" value="1"/>
</dbReference>
<protein>
    <submittedName>
        <fullName evidence="2">3-ketodihydrosphingosine reductase</fullName>
    </submittedName>
</protein>
<dbReference type="GO" id="GO:0005789">
    <property type="term" value="C:endoplasmic reticulum membrane"/>
    <property type="evidence" value="ECO:0007669"/>
    <property type="project" value="TreeGrafter"/>
</dbReference>
<dbReference type="PRINTS" id="PR00081">
    <property type="entry name" value="GDHRDH"/>
</dbReference>
<keyword evidence="3" id="KW-1185">Reference proteome</keyword>
<dbReference type="InterPro" id="IPR036291">
    <property type="entry name" value="NAD(P)-bd_dom_sf"/>
</dbReference>
<gene>
    <name evidence="2" type="ORF">RFI_04463</name>
</gene>
<feature type="transmembrane region" description="Helical" evidence="1">
    <location>
        <begin position="39"/>
        <end position="63"/>
    </location>
</feature>
<dbReference type="Pfam" id="PF00106">
    <property type="entry name" value="adh_short"/>
    <property type="match status" value="1"/>
</dbReference>
<evidence type="ECO:0000313" key="3">
    <source>
        <dbReference type="Proteomes" id="UP000023152"/>
    </source>
</evidence>
<dbReference type="PANTHER" id="PTHR43550">
    <property type="entry name" value="3-KETODIHYDROSPHINGOSINE REDUCTASE"/>
    <property type="match status" value="1"/>
</dbReference>
<evidence type="ECO:0000313" key="2">
    <source>
        <dbReference type="EMBL" id="ETO32654.1"/>
    </source>
</evidence>
<dbReference type="OMA" id="ICGVFEE"/>
<dbReference type="AlphaFoldDB" id="X6P3J1"/>
<dbReference type="SUPFAM" id="SSF51735">
    <property type="entry name" value="NAD(P)-binding Rossmann-fold domains"/>
    <property type="match status" value="1"/>
</dbReference>
<keyword evidence="1" id="KW-0812">Transmembrane</keyword>
<evidence type="ECO:0000256" key="1">
    <source>
        <dbReference type="SAM" id="Phobius"/>
    </source>
</evidence>
<accession>X6P3J1</accession>
<name>X6P3J1_RETFI</name>
<dbReference type="GO" id="GO:0047560">
    <property type="term" value="F:3-dehydrosphinganine reductase activity"/>
    <property type="evidence" value="ECO:0007669"/>
    <property type="project" value="TreeGrafter"/>
</dbReference>
<organism evidence="2 3">
    <name type="scientific">Reticulomyxa filosa</name>
    <dbReference type="NCBI Taxonomy" id="46433"/>
    <lineage>
        <taxon>Eukaryota</taxon>
        <taxon>Sar</taxon>
        <taxon>Rhizaria</taxon>
        <taxon>Retaria</taxon>
        <taxon>Foraminifera</taxon>
        <taxon>Monothalamids</taxon>
        <taxon>Reticulomyxidae</taxon>
        <taxon>Reticulomyxa</taxon>
    </lineage>
</organism>
<sequence>MYFNCNQVFKSLLYRNAVQGKKFLSKSILKQKNSMCNRIMNIVLEAFLLLVAILFCVILLWHFNRKIKEPKLRLNGGKVLITGGSKGIGFWAAHASVKKGASVCIVARNEEILKEAREELLKHRIYDSQEVLTVACDVSKFEPVKQAITNRFKQSGWDSLDGLVCNAGVESVGTFTDLDVSEHRQVMDINYFGAVNVIKTCLPYLKNNSKKGSRVVVNSSLLGLTGMMCYSAYSASKYALRGLVESIAQELRAYNIHCCLIFPPDVDTDQYKREKQVNIPKQVRDISSGSGLFRPEDIGKDITGMIENGGFSASWGVDGWMLRNLTAGMTPAFSFTDTIAQVCLSICCFLFTRLLLVIVFVFNACWCWWKKKDLVWGIISCNCIMVCKRTCHNWREIFESGHKQYLLCPVQNTSLSFFFMNKEFEIQLELATRFKNLLNVIYFIFKSKLN</sequence>
<dbReference type="GO" id="GO:0030148">
    <property type="term" value="P:sphingolipid biosynthetic process"/>
    <property type="evidence" value="ECO:0007669"/>
    <property type="project" value="TreeGrafter"/>
</dbReference>